<comment type="function">
    <text evidence="8">Component of the cytochrome c oxidase, the last enzyme in the mitochondrial electron transport chain which drives oxidative phosphorylation. The respiratory chain contains 3 multisubunit complexes succinate dehydrogenase (complex II, CII), ubiquinol-cytochrome c oxidoreductase (cytochrome b-c1 complex, complex III, CIII) and cytochrome c oxidase (complex IV, CIV), that cooperate to transfer electrons derived from NADH and succinate to molecular oxygen, creating an electrochemical gradient over the inner membrane that drives transmembrane transport and the ATP synthase. Cytochrome c oxidase is the component of the respiratory chain that catalyzes the reduction of oxygen to water. Electrons originating from reduced cytochrome c in the intermembrane space (IMS) are transferred via the dinuclear copper A center (CU(A)) of subunit 2 and heme A of subunit 1 to the active site in subunit 1, a binuclear center (BNC) formed by heme A3 and copper B (CU(B)). The BNC reduces molecular oxygen to 2 water molecules using 4 electrons from cytochrome c in the IMS and 4 protons from the mitochondrial matrix.</text>
</comment>
<dbReference type="PANTHER" id="PTHR11403">
    <property type="entry name" value="CYTOCHROME C OXIDASE SUBUNIT III"/>
    <property type="match status" value="1"/>
</dbReference>
<dbReference type="Pfam" id="PF00510">
    <property type="entry name" value="COX3"/>
    <property type="match status" value="1"/>
</dbReference>
<feature type="transmembrane region" description="Helical" evidence="9">
    <location>
        <begin position="196"/>
        <end position="218"/>
    </location>
</feature>
<feature type="transmembrane region" description="Helical" evidence="9">
    <location>
        <begin position="238"/>
        <end position="256"/>
    </location>
</feature>
<feature type="transmembrane region" description="Helical" evidence="9">
    <location>
        <begin position="159"/>
        <end position="176"/>
    </location>
</feature>
<dbReference type="InterPro" id="IPR013833">
    <property type="entry name" value="Cyt_c_oxidase_su3_a-hlx"/>
</dbReference>
<evidence type="ECO:0000256" key="8">
    <source>
        <dbReference type="RuleBase" id="RU003375"/>
    </source>
</evidence>
<reference evidence="11" key="1">
    <citation type="journal article" date="2014" name="Int. J. Parasitol.">
        <title>Mitochondrial genomes of Trichinella species and genotypes ? a basis for diagnosis, and systematic and epidemiological explorations.</title>
        <authorList>
            <person name="Mohandas N."/>
            <person name="Pozio E."/>
            <person name="La Rosa G."/>
            <person name="Korhonen P.K."/>
            <person name="Young N.D."/>
            <person name="Koehler A.V."/>
            <person name="Hall R.S."/>
            <person name="Sternberg P.W."/>
            <person name="Boag P.R."/>
            <person name="Jex A.R."/>
            <person name="Chang B.C."/>
            <person name="Gasser R.B."/>
        </authorList>
    </citation>
    <scope>NUCLEOTIDE SEQUENCE</scope>
    <source>
        <strain evidence="11">ISS470</strain>
    </source>
</reference>
<evidence type="ECO:0000256" key="4">
    <source>
        <dbReference type="ARBA" id="ARBA00022692"/>
    </source>
</evidence>
<comment type="subcellular location">
    <subcellularLocation>
        <location evidence="1">Membrane</location>
        <topology evidence="1">Multi-pass membrane protein</topology>
    </subcellularLocation>
</comment>
<evidence type="ECO:0000256" key="9">
    <source>
        <dbReference type="SAM" id="Phobius"/>
    </source>
</evidence>
<feature type="domain" description="Heme-copper oxidase subunit III family profile" evidence="10">
    <location>
        <begin position="9"/>
        <end position="258"/>
    </location>
</feature>
<dbReference type="Gene3D" id="1.10.287.70">
    <property type="match status" value="1"/>
</dbReference>
<accession>A0A0A0UYD3</accession>
<feature type="transmembrane region" description="Helical" evidence="9">
    <location>
        <begin position="42"/>
        <end position="60"/>
    </location>
</feature>
<evidence type="ECO:0000313" key="11">
    <source>
        <dbReference type="EMBL" id="AIW56951.1"/>
    </source>
</evidence>
<evidence type="ECO:0000256" key="7">
    <source>
        <dbReference type="ARBA" id="ARBA00023136"/>
    </source>
</evidence>
<dbReference type="GO" id="GO:0005739">
    <property type="term" value="C:mitochondrion"/>
    <property type="evidence" value="ECO:0007669"/>
    <property type="project" value="TreeGrafter"/>
</dbReference>
<dbReference type="GO" id="GO:0016020">
    <property type="term" value="C:membrane"/>
    <property type="evidence" value="ECO:0007669"/>
    <property type="project" value="UniProtKB-SubCell"/>
</dbReference>
<name>A0A0A0UYD3_TRIPS</name>
<dbReference type="AlphaFoldDB" id="A0A0A0UYD3"/>
<dbReference type="InterPro" id="IPR000298">
    <property type="entry name" value="Cyt_c_oxidase-like_su3"/>
</dbReference>
<evidence type="ECO:0000259" key="10">
    <source>
        <dbReference type="PROSITE" id="PS50253"/>
    </source>
</evidence>
<feature type="transmembrane region" description="Helical" evidence="9">
    <location>
        <begin position="128"/>
        <end position="147"/>
    </location>
</feature>
<dbReference type="GO" id="GO:0004129">
    <property type="term" value="F:cytochrome-c oxidase activity"/>
    <property type="evidence" value="ECO:0007669"/>
    <property type="project" value="InterPro"/>
</dbReference>
<dbReference type="CDD" id="cd01665">
    <property type="entry name" value="Cyt_c_Oxidase_III"/>
    <property type="match status" value="1"/>
</dbReference>
<dbReference type="PROSITE" id="PS50253">
    <property type="entry name" value="COX3"/>
    <property type="match status" value="1"/>
</dbReference>
<keyword evidence="6 9" id="KW-1133">Transmembrane helix</keyword>
<evidence type="ECO:0000256" key="2">
    <source>
        <dbReference type="ARBA" id="ARBA00010581"/>
    </source>
</evidence>
<dbReference type="SUPFAM" id="SSF81452">
    <property type="entry name" value="Cytochrome c oxidase subunit III-like"/>
    <property type="match status" value="1"/>
</dbReference>
<dbReference type="Gene3D" id="1.20.120.80">
    <property type="entry name" value="Cytochrome c oxidase, subunit III, four-helix bundle"/>
    <property type="match status" value="1"/>
</dbReference>
<dbReference type="InterPro" id="IPR035973">
    <property type="entry name" value="Cyt_c_oxidase_su3-like_sf"/>
</dbReference>
<evidence type="ECO:0000256" key="5">
    <source>
        <dbReference type="ARBA" id="ARBA00022967"/>
    </source>
</evidence>
<keyword evidence="8 11" id="KW-0496">Mitochondrion</keyword>
<proteinExistence type="inferred from homology"/>
<comment type="similarity">
    <text evidence="2 8">Belongs to the cytochrome c oxidase subunit 3 family.</text>
</comment>
<protein>
    <recommendedName>
        <fullName evidence="3 8">Cytochrome c oxidase subunit 3</fullName>
    </recommendedName>
</protein>
<feature type="transmembrane region" description="Helical" evidence="9">
    <location>
        <begin position="81"/>
        <end position="108"/>
    </location>
</feature>
<keyword evidence="4 8" id="KW-0812">Transmembrane</keyword>
<dbReference type="EMBL" id="KM357411">
    <property type="protein sequence ID" value="AIW56951.1"/>
    <property type="molecule type" value="Genomic_DNA"/>
</dbReference>
<keyword evidence="7 9" id="KW-0472">Membrane</keyword>
<keyword evidence="5" id="KW-1278">Translocase</keyword>
<geneLocation type="mitochondrion" evidence="11"/>
<organism evidence="11">
    <name type="scientific">Trichinella pseudospiralis</name>
    <name type="common">Parasitic roundworm</name>
    <dbReference type="NCBI Taxonomy" id="6337"/>
    <lineage>
        <taxon>Eukaryota</taxon>
        <taxon>Metazoa</taxon>
        <taxon>Ecdysozoa</taxon>
        <taxon>Nematoda</taxon>
        <taxon>Enoplea</taxon>
        <taxon>Dorylaimia</taxon>
        <taxon>Trichinellida</taxon>
        <taxon>Trichinellidae</taxon>
        <taxon>Trichinella</taxon>
    </lineage>
</organism>
<feature type="transmembrane region" description="Helical" evidence="9">
    <location>
        <begin position="12"/>
        <end position="30"/>
    </location>
</feature>
<gene>
    <name evidence="11" type="primary">cox3</name>
</gene>
<evidence type="ECO:0000256" key="1">
    <source>
        <dbReference type="ARBA" id="ARBA00004141"/>
    </source>
</evidence>
<sequence>MNKSANFMTPWPMLTSMTTLSMCLSLITSMNHVENNTTNSSWSSLKLSMITLMLTLYYWGRDSMRDSSTGMHMNNITSNTKLAMILFLLTEAFFFTTFFWMFISSALIPEQGTWPPTSLHTPSPLGVPSLNTILLVTSSATVTMSHFQTNLPNGKPLNWLLLTLMLSILFITMQYLEYYSSTFTMSSGVNGSVFFMTTGFHGLHVILGSMALMTCLLLMSQHKYSNTSMMSYEMSIWYWHFVDAVWLMLYTIFYYWGS</sequence>
<dbReference type="GO" id="GO:0006123">
    <property type="term" value="P:mitochondrial electron transport, cytochrome c to oxygen"/>
    <property type="evidence" value="ECO:0007669"/>
    <property type="project" value="TreeGrafter"/>
</dbReference>
<evidence type="ECO:0000256" key="6">
    <source>
        <dbReference type="ARBA" id="ARBA00022989"/>
    </source>
</evidence>
<dbReference type="InterPro" id="IPR024791">
    <property type="entry name" value="Cyt_c/ubiquinol_Oxase_su3"/>
</dbReference>
<dbReference type="InterPro" id="IPR033945">
    <property type="entry name" value="Cyt_c_oxase_su3_dom"/>
</dbReference>
<dbReference type="PANTHER" id="PTHR11403:SF7">
    <property type="entry name" value="CYTOCHROME C OXIDASE SUBUNIT 3"/>
    <property type="match status" value="1"/>
</dbReference>
<evidence type="ECO:0000256" key="3">
    <source>
        <dbReference type="ARBA" id="ARBA00015944"/>
    </source>
</evidence>